<accession>A0ABQ2BBN8</accession>
<name>A0ABQ2BBN8_9MICO</name>
<dbReference type="RefSeq" id="WP_268236101.1">
    <property type="nucleotide sequence ID" value="NZ_BMDG01000011.1"/>
</dbReference>
<dbReference type="Proteomes" id="UP000632535">
    <property type="component" value="Unassembled WGS sequence"/>
</dbReference>
<dbReference type="InterPro" id="IPR000390">
    <property type="entry name" value="Small_drug/metabolite_transptr"/>
</dbReference>
<dbReference type="PANTHER" id="PTHR30561:SF1">
    <property type="entry name" value="MULTIDRUG TRANSPORTER EMRE"/>
    <property type="match status" value="1"/>
</dbReference>
<gene>
    <name evidence="10" type="ORF">GCM10007368_31730</name>
</gene>
<sequence>MSGRVADQDDASAGGASAGGTGRDRRRAWAFLAAAILLEVSATLSLKGALELPALYAVVGVGYVGSFTCLALALRAGMALGAAYGIWGATGVALTAVLSTLLFDEPLTLLMSIGIVLVVAGVLCVELGAQAAHRKKEVA</sequence>
<evidence type="ECO:0000256" key="4">
    <source>
        <dbReference type="ARBA" id="ARBA00022692"/>
    </source>
</evidence>
<evidence type="ECO:0000256" key="2">
    <source>
        <dbReference type="ARBA" id="ARBA00022448"/>
    </source>
</evidence>
<evidence type="ECO:0000256" key="7">
    <source>
        <dbReference type="RuleBase" id="RU003942"/>
    </source>
</evidence>
<evidence type="ECO:0000313" key="11">
    <source>
        <dbReference type="Proteomes" id="UP000632535"/>
    </source>
</evidence>
<keyword evidence="4 7" id="KW-0812">Transmembrane</keyword>
<feature type="region of interest" description="Disordered" evidence="8">
    <location>
        <begin position="1"/>
        <end position="22"/>
    </location>
</feature>
<dbReference type="InterPro" id="IPR037185">
    <property type="entry name" value="EmrE-like"/>
</dbReference>
<comment type="caution">
    <text evidence="10">The sequence shown here is derived from an EMBL/GenBank/DDBJ whole genome shotgun (WGS) entry which is preliminary data.</text>
</comment>
<dbReference type="SUPFAM" id="SSF103481">
    <property type="entry name" value="Multidrug resistance efflux transporter EmrE"/>
    <property type="match status" value="1"/>
</dbReference>
<evidence type="ECO:0008006" key="12">
    <source>
        <dbReference type="Google" id="ProtNLM"/>
    </source>
</evidence>
<feature type="transmembrane region" description="Helical" evidence="9">
    <location>
        <begin position="81"/>
        <end position="103"/>
    </location>
</feature>
<organism evidence="10 11">
    <name type="scientific">Isoptericola cucumis</name>
    <dbReference type="NCBI Taxonomy" id="1776856"/>
    <lineage>
        <taxon>Bacteria</taxon>
        <taxon>Bacillati</taxon>
        <taxon>Actinomycetota</taxon>
        <taxon>Actinomycetes</taxon>
        <taxon>Micrococcales</taxon>
        <taxon>Promicromonosporaceae</taxon>
        <taxon>Isoptericola</taxon>
    </lineage>
</organism>
<keyword evidence="3" id="KW-1003">Cell membrane</keyword>
<comment type="similarity">
    <text evidence="7">Belongs to the drug/metabolite transporter (DMT) superfamily. Small multidrug resistance (SMR) (TC 2.A.7.1) family.</text>
</comment>
<evidence type="ECO:0000256" key="8">
    <source>
        <dbReference type="SAM" id="MobiDB-lite"/>
    </source>
</evidence>
<evidence type="ECO:0000256" key="1">
    <source>
        <dbReference type="ARBA" id="ARBA00004651"/>
    </source>
</evidence>
<keyword evidence="5 9" id="KW-1133">Transmembrane helix</keyword>
<evidence type="ECO:0000256" key="5">
    <source>
        <dbReference type="ARBA" id="ARBA00022989"/>
    </source>
</evidence>
<feature type="transmembrane region" description="Helical" evidence="9">
    <location>
        <begin position="28"/>
        <end position="48"/>
    </location>
</feature>
<dbReference type="InterPro" id="IPR045324">
    <property type="entry name" value="Small_multidrug_res"/>
</dbReference>
<feature type="transmembrane region" description="Helical" evidence="9">
    <location>
        <begin position="109"/>
        <end position="129"/>
    </location>
</feature>
<dbReference type="PANTHER" id="PTHR30561">
    <property type="entry name" value="SMR FAMILY PROTON-DEPENDENT DRUG EFFLUX TRANSPORTER SUGE"/>
    <property type="match status" value="1"/>
</dbReference>
<proteinExistence type="inferred from homology"/>
<comment type="subcellular location">
    <subcellularLocation>
        <location evidence="1 7">Cell membrane</location>
        <topology evidence="1 7">Multi-pass membrane protein</topology>
    </subcellularLocation>
</comment>
<evidence type="ECO:0000256" key="6">
    <source>
        <dbReference type="ARBA" id="ARBA00023136"/>
    </source>
</evidence>
<keyword evidence="11" id="KW-1185">Reference proteome</keyword>
<protein>
    <recommendedName>
        <fullName evidence="12">Small multidrug resistance pump</fullName>
    </recommendedName>
</protein>
<feature type="transmembrane region" description="Helical" evidence="9">
    <location>
        <begin position="54"/>
        <end position="74"/>
    </location>
</feature>
<evidence type="ECO:0000256" key="3">
    <source>
        <dbReference type="ARBA" id="ARBA00022475"/>
    </source>
</evidence>
<dbReference type="Gene3D" id="1.10.3730.20">
    <property type="match status" value="1"/>
</dbReference>
<evidence type="ECO:0000313" key="10">
    <source>
        <dbReference type="EMBL" id="GGI10537.1"/>
    </source>
</evidence>
<keyword evidence="6 9" id="KW-0472">Membrane</keyword>
<evidence type="ECO:0000256" key="9">
    <source>
        <dbReference type="SAM" id="Phobius"/>
    </source>
</evidence>
<dbReference type="EMBL" id="BMDG01000011">
    <property type="protein sequence ID" value="GGI10537.1"/>
    <property type="molecule type" value="Genomic_DNA"/>
</dbReference>
<reference evidence="11" key="1">
    <citation type="journal article" date="2019" name="Int. J. Syst. Evol. Microbiol.">
        <title>The Global Catalogue of Microorganisms (GCM) 10K type strain sequencing project: providing services to taxonomists for standard genome sequencing and annotation.</title>
        <authorList>
            <consortium name="The Broad Institute Genomics Platform"/>
            <consortium name="The Broad Institute Genome Sequencing Center for Infectious Disease"/>
            <person name="Wu L."/>
            <person name="Ma J."/>
        </authorList>
    </citation>
    <scope>NUCLEOTIDE SEQUENCE [LARGE SCALE GENOMIC DNA]</scope>
    <source>
        <strain evidence="11">CCM 8653</strain>
    </source>
</reference>
<dbReference type="Pfam" id="PF00893">
    <property type="entry name" value="Multi_Drug_Res"/>
    <property type="match status" value="1"/>
</dbReference>
<keyword evidence="2" id="KW-0813">Transport</keyword>